<dbReference type="InterPro" id="IPR023696">
    <property type="entry name" value="Ureohydrolase_dom_sf"/>
</dbReference>
<protein>
    <submittedName>
        <fullName evidence="5">Uncharacterized protein</fullName>
    </submittedName>
</protein>
<keyword evidence="1" id="KW-0479">Metal-binding</keyword>
<name>A0A9P7J826_9AGAM</name>
<evidence type="ECO:0000256" key="3">
    <source>
        <dbReference type="ARBA" id="ARBA00023211"/>
    </source>
</evidence>
<dbReference type="OrthoDB" id="2635105at2759"/>
<dbReference type="SUPFAM" id="SSF52768">
    <property type="entry name" value="Arginase/deacetylase"/>
    <property type="match status" value="1"/>
</dbReference>
<evidence type="ECO:0000313" key="6">
    <source>
        <dbReference type="Proteomes" id="UP000807769"/>
    </source>
</evidence>
<dbReference type="RefSeq" id="XP_041187949.1">
    <property type="nucleotide sequence ID" value="XM_041333429.1"/>
</dbReference>
<proteinExistence type="inferred from homology"/>
<keyword evidence="6" id="KW-1185">Reference proteome</keyword>
<keyword evidence="2" id="KW-0378">Hydrolase</keyword>
<comment type="similarity">
    <text evidence="4">Belongs to the arginase family.</text>
</comment>
<dbReference type="EMBL" id="JABBWG010000044">
    <property type="protein sequence ID" value="KAG1807280.1"/>
    <property type="molecule type" value="Genomic_DNA"/>
</dbReference>
<comment type="caution">
    <text evidence="5">The sequence shown here is derived from an EMBL/GenBank/DDBJ whole genome shotgun (WGS) entry which is preliminary data.</text>
</comment>
<keyword evidence="3" id="KW-0464">Manganese</keyword>
<dbReference type="PROSITE" id="PS51409">
    <property type="entry name" value="ARGINASE_2"/>
    <property type="match status" value="1"/>
</dbReference>
<dbReference type="GO" id="GO:0030145">
    <property type="term" value="F:manganese ion binding"/>
    <property type="evidence" value="ECO:0007669"/>
    <property type="project" value="TreeGrafter"/>
</dbReference>
<dbReference type="Gene3D" id="3.40.800.10">
    <property type="entry name" value="Ureohydrolase domain"/>
    <property type="match status" value="1"/>
</dbReference>
<evidence type="ECO:0000256" key="4">
    <source>
        <dbReference type="PROSITE-ProRule" id="PRU00742"/>
    </source>
</evidence>
<evidence type="ECO:0000313" key="5">
    <source>
        <dbReference type="EMBL" id="KAG1807280.1"/>
    </source>
</evidence>
<dbReference type="GO" id="GO:0005634">
    <property type="term" value="C:nucleus"/>
    <property type="evidence" value="ECO:0007669"/>
    <property type="project" value="TreeGrafter"/>
</dbReference>
<reference evidence="5" key="1">
    <citation type="journal article" date="2020" name="New Phytol.">
        <title>Comparative genomics reveals dynamic genome evolution in host specialist ectomycorrhizal fungi.</title>
        <authorList>
            <person name="Lofgren L.A."/>
            <person name="Nguyen N.H."/>
            <person name="Vilgalys R."/>
            <person name="Ruytinx J."/>
            <person name="Liao H.L."/>
            <person name="Branco S."/>
            <person name="Kuo A."/>
            <person name="LaButti K."/>
            <person name="Lipzen A."/>
            <person name="Andreopoulos W."/>
            <person name="Pangilinan J."/>
            <person name="Riley R."/>
            <person name="Hundley H."/>
            <person name="Na H."/>
            <person name="Barry K."/>
            <person name="Grigoriev I.V."/>
            <person name="Stajich J.E."/>
            <person name="Kennedy P.G."/>
        </authorList>
    </citation>
    <scope>NUCLEOTIDE SEQUENCE</scope>
    <source>
        <strain evidence="5">MN1</strain>
    </source>
</reference>
<dbReference type="AlphaFoldDB" id="A0A9P7J826"/>
<dbReference type="Pfam" id="PF00491">
    <property type="entry name" value="Arginase"/>
    <property type="match status" value="1"/>
</dbReference>
<dbReference type="PANTHER" id="PTHR43782">
    <property type="entry name" value="ARGINASE"/>
    <property type="match status" value="1"/>
</dbReference>
<dbReference type="GO" id="GO:0004053">
    <property type="term" value="F:arginase activity"/>
    <property type="evidence" value="ECO:0007669"/>
    <property type="project" value="TreeGrafter"/>
</dbReference>
<evidence type="ECO:0000256" key="2">
    <source>
        <dbReference type="ARBA" id="ARBA00022801"/>
    </source>
</evidence>
<dbReference type="InterPro" id="IPR006035">
    <property type="entry name" value="Ureohydrolase"/>
</dbReference>
<dbReference type="Proteomes" id="UP000807769">
    <property type="component" value="Unassembled WGS sequence"/>
</dbReference>
<accession>A0A9P7J826</accession>
<dbReference type="GeneID" id="64627446"/>
<sequence length="282" mass="31347">MLHAGSQRCSEQRLGAGGQEYVLLVDVRSSCLQKGSVLHIRKQEALECLHRVGRIENAIYGGENEMEFKWKSLPWLAIEFISLTKSLENEVEYLSEFEETKCRRLTSATHPHCTSHRRLIRLHYESHMNCSKNLLVIPSTPLPDATSCSPSTGTISFTLFSLPRTSFLRSLTGSRLHRVAERGQGYISEATLLVSTRLIGIYKVVKVALDYVNWRIHLSLDVDTLDPSFAPNAGAPVRGGLTGHYILEVIHKTGFLVALNLMTQIACGGGDTVIWGAQSRAQ</sequence>
<dbReference type="PANTHER" id="PTHR43782:SF3">
    <property type="entry name" value="ARGINASE"/>
    <property type="match status" value="1"/>
</dbReference>
<gene>
    <name evidence="5" type="ORF">BJ212DRAFT_1303504</name>
</gene>
<organism evidence="5 6">
    <name type="scientific">Suillus subaureus</name>
    <dbReference type="NCBI Taxonomy" id="48587"/>
    <lineage>
        <taxon>Eukaryota</taxon>
        <taxon>Fungi</taxon>
        <taxon>Dikarya</taxon>
        <taxon>Basidiomycota</taxon>
        <taxon>Agaricomycotina</taxon>
        <taxon>Agaricomycetes</taxon>
        <taxon>Agaricomycetidae</taxon>
        <taxon>Boletales</taxon>
        <taxon>Suillineae</taxon>
        <taxon>Suillaceae</taxon>
        <taxon>Suillus</taxon>
    </lineage>
</organism>
<dbReference type="GO" id="GO:0005829">
    <property type="term" value="C:cytosol"/>
    <property type="evidence" value="ECO:0007669"/>
    <property type="project" value="TreeGrafter"/>
</dbReference>
<evidence type="ECO:0000256" key="1">
    <source>
        <dbReference type="ARBA" id="ARBA00022723"/>
    </source>
</evidence>